<feature type="chain" id="PRO_5043809011" evidence="2">
    <location>
        <begin position="18"/>
        <end position="147"/>
    </location>
</feature>
<evidence type="ECO:0000256" key="1">
    <source>
        <dbReference type="ARBA" id="ARBA00038357"/>
    </source>
</evidence>
<feature type="signal peptide" evidence="2">
    <location>
        <begin position="1"/>
        <end position="17"/>
    </location>
</feature>
<dbReference type="EMBL" id="BTGC01000003">
    <property type="protein sequence ID" value="GMM49633.1"/>
    <property type="molecule type" value="Genomic_DNA"/>
</dbReference>
<dbReference type="InterPro" id="IPR036400">
    <property type="entry name" value="Cyt_B5-like_heme/steroid_sf"/>
</dbReference>
<dbReference type="FunFam" id="3.10.120.10:FF:000003">
    <property type="entry name" value="membrane-associated progesterone receptor component 1"/>
    <property type="match status" value="1"/>
</dbReference>
<dbReference type="Pfam" id="PF00173">
    <property type="entry name" value="Cyt-b5"/>
    <property type="match status" value="1"/>
</dbReference>
<keyword evidence="5" id="KW-1185">Reference proteome</keyword>
<accession>A0AAV5RFU4</accession>
<dbReference type="InterPro" id="IPR001199">
    <property type="entry name" value="Cyt_B5-like_heme/steroid-bd"/>
</dbReference>
<dbReference type="GO" id="GO:0020037">
    <property type="term" value="F:heme binding"/>
    <property type="evidence" value="ECO:0007669"/>
    <property type="project" value="UniProtKB-ARBA"/>
</dbReference>
<dbReference type="GO" id="GO:0012505">
    <property type="term" value="C:endomembrane system"/>
    <property type="evidence" value="ECO:0007669"/>
    <property type="project" value="TreeGrafter"/>
</dbReference>
<proteinExistence type="inferred from homology"/>
<evidence type="ECO:0000259" key="3">
    <source>
        <dbReference type="SMART" id="SM01117"/>
    </source>
</evidence>
<organism evidence="4 5">
    <name type="scientific">Starmerella bacillaris</name>
    <name type="common">Yeast</name>
    <name type="synonym">Candida zemplinina</name>
    <dbReference type="NCBI Taxonomy" id="1247836"/>
    <lineage>
        <taxon>Eukaryota</taxon>
        <taxon>Fungi</taxon>
        <taxon>Dikarya</taxon>
        <taxon>Ascomycota</taxon>
        <taxon>Saccharomycotina</taxon>
        <taxon>Dipodascomycetes</taxon>
        <taxon>Dipodascales</taxon>
        <taxon>Trichomonascaceae</taxon>
        <taxon>Starmerella</taxon>
    </lineage>
</organism>
<dbReference type="GO" id="GO:0016020">
    <property type="term" value="C:membrane"/>
    <property type="evidence" value="ECO:0007669"/>
    <property type="project" value="TreeGrafter"/>
</dbReference>
<protein>
    <submittedName>
        <fullName evidence="4">Dap1 protein</fullName>
    </submittedName>
</protein>
<dbReference type="PANTHER" id="PTHR10281:SF76">
    <property type="entry name" value="CALCUTTA CUP-RELATED"/>
    <property type="match status" value="1"/>
</dbReference>
<evidence type="ECO:0000313" key="5">
    <source>
        <dbReference type="Proteomes" id="UP001362899"/>
    </source>
</evidence>
<keyword evidence="2" id="KW-0732">Signal</keyword>
<dbReference type="InterPro" id="IPR050577">
    <property type="entry name" value="MAPR/NEUFC/NENF-like"/>
</dbReference>
<name>A0AAV5RFU4_STABA</name>
<reference evidence="4 5" key="1">
    <citation type="journal article" date="2023" name="Elife">
        <title>Identification of key yeast species and microbe-microbe interactions impacting larval growth of Drosophila in the wild.</title>
        <authorList>
            <person name="Mure A."/>
            <person name="Sugiura Y."/>
            <person name="Maeda R."/>
            <person name="Honda K."/>
            <person name="Sakurai N."/>
            <person name="Takahashi Y."/>
            <person name="Watada M."/>
            <person name="Katoh T."/>
            <person name="Gotoh A."/>
            <person name="Gotoh Y."/>
            <person name="Taniguchi I."/>
            <person name="Nakamura K."/>
            <person name="Hayashi T."/>
            <person name="Katayama T."/>
            <person name="Uemura T."/>
            <person name="Hattori Y."/>
        </authorList>
    </citation>
    <scope>NUCLEOTIDE SEQUENCE [LARGE SCALE GENOMIC DNA]</scope>
    <source>
        <strain evidence="4 5">SB-73</strain>
    </source>
</reference>
<dbReference type="Gene3D" id="3.10.120.10">
    <property type="entry name" value="Cytochrome b5-like heme/steroid binding domain"/>
    <property type="match status" value="1"/>
</dbReference>
<dbReference type="PANTHER" id="PTHR10281">
    <property type="entry name" value="MEMBRANE-ASSOCIATED PROGESTERONE RECEPTOR COMPONENT-RELATED"/>
    <property type="match status" value="1"/>
</dbReference>
<comment type="similarity">
    <text evidence="1">Belongs to the cytochrome b5 family. MAPR subfamily.</text>
</comment>
<evidence type="ECO:0000313" key="4">
    <source>
        <dbReference type="EMBL" id="GMM49633.1"/>
    </source>
</evidence>
<dbReference type="AlphaFoldDB" id="A0AAV5RFU4"/>
<comment type="caution">
    <text evidence="4">The sequence shown here is derived from an EMBL/GenBank/DDBJ whole genome shotgun (WGS) entry which is preliminary data.</text>
</comment>
<evidence type="ECO:0000256" key="2">
    <source>
        <dbReference type="SAM" id="SignalP"/>
    </source>
</evidence>
<gene>
    <name evidence="4" type="ORF">DASB73_005910</name>
</gene>
<feature type="domain" description="Cytochrome b5 heme-binding" evidence="3">
    <location>
        <begin position="44"/>
        <end position="145"/>
    </location>
</feature>
<sequence length="147" mass="16341">MFEYIGWVVLAVLTLLAVKVFKDLNSSGVTVDENIPDVLEIQDFTPKTLAKYNGTDDKRILVAVRGKVYDVSGGKKYYGPDGPYAFMAGHDASRALAKHSFGNENLTPLDEPIDTLEGLNEEEWAALNQWIEFFASKYTFCGNLVNP</sequence>
<dbReference type="SMART" id="SM01117">
    <property type="entry name" value="Cyt-b5"/>
    <property type="match status" value="1"/>
</dbReference>
<dbReference type="Proteomes" id="UP001362899">
    <property type="component" value="Unassembled WGS sequence"/>
</dbReference>
<dbReference type="SUPFAM" id="SSF55856">
    <property type="entry name" value="Cytochrome b5-like heme/steroid binding domain"/>
    <property type="match status" value="1"/>
</dbReference>